<feature type="region of interest" description="Disordered" evidence="1">
    <location>
        <begin position="110"/>
        <end position="147"/>
    </location>
</feature>
<protein>
    <submittedName>
        <fullName evidence="2">Uncharacterized protein</fullName>
    </submittedName>
</protein>
<name>A0A9N7U7U5_PLEPL</name>
<dbReference type="AlphaFoldDB" id="A0A9N7U7U5"/>
<feature type="compositionally biased region" description="Basic and acidic residues" evidence="1">
    <location>
        <begin position="124"/>
        <end position="137"/>
    </location>
</feature>
<comment type="caution">
    <text evidence="2">The sequence shown here is derived from an EMBL/GenBank/DDBJ whole genome shotgun (WGS) entry which is preliminary data.</text>
</comment>
<sequence>MDHSYWTTAEPRAKIPLKNNNKMPSSSDWYHKVQTPSVYVYGWFSSDDVPKADNKGQVPFARTPLTQSSPSPHPVLTPTPSLPLPKPSHSPSCKGFYGYWVGFHGRGGRLLPPRHQRAAQDIPKPGEESDNSPDHTPKHTLLSSKEHPGSEAHWVVEVFMGISCASSSVSVSSCRSSERSQSRRSRRSRRIRRRRSRCSFPGLLLTLEPPLLLQVPARMNCLSSPPHISYIIPSSVPHLVRTAPVCLPITHRVPAPHVCALKPADLVGLRCASAVLSPSVLYYQTPFITRVFTISPPSSPPPPLLLLPPPSSPLHPPSP</sequence>
<dbReference type="EMBL" id="CADEAL010000791">
    <property type="protein sequence ID" value="CAB1425279.1"/>
    <property type="molecule type" value="Genomic_DNA"/>
</dbReference>
<feature type="region of interest" description="Disordered" evidence="1">
    <location>
        <begin position="1"/>
        <end position="28"/>
    </location>
</feature>
<organism evidence="2 3">
    <name type="scientific">Pleuronectes platessa</name>
    <name type="common">European plaice</name>
    <dbReference type="NCBI Taxonomy" id="8262"/>
    <lineage>
        <taxon>Eukaryota</taxon>
        <taxon>Metazoa</taxon>
        <taxon>Chordata</taxon>
        <taxon>Craniata</taxon>
        <taxon>Vertebrata</taxon>
        <taxon>Euteleostomi</taxon>
        <taxon>Actinopterygii</taxon>
        <taxon>Neopterygii</taxon>
        <taxon>Teleostei</taxon>
        <taxon>Neoteleostei</taxon>
        <taxon>Acanthomorphata</taxon>
        <taxon>Carangaria</taxon>
        <taxon>Pleuronectiformes</taxon>
        <taxon>Pleuronectoidei</taxon>
        <taxon>Pleuronectidae</taxon>
        <taxon>Pleuronectes</taxon>
    </lineage>
</organism>
<reference evidence="2" key="1">
    <citation type="submission" date="2020-03" db="EMBL/GenBank/DDBJ databases">
        <authorList>
            <person name="Weist P."/>
        </authorList>
    </citation>
    <scope>NUCLEOTIDE SEQUENCE</scope>
</reference>
<evidence type="ECO:0000313" key="2">
    <source>
        <dbReference type="EMBL" id="CAB1425279.1"/>
    </source>
</evidence>
<proteinExistence type="predicted"/>
<evidence type="ECO:0000313" key="3">
    <source>
        <dbReference type="Proteomes" id="UP001153269"/>
    </source>
</evidence>
<feature type="region of interest" description="Disordered" evidence="1">
    <location>
        <begin position="52"/>
        <end position="88"/>
    </location>
</feature>
<feature type="compositionally biased region" description="Polar residues" evidence="1">
    <location>
        <begin position="18"/>
        <end position="28"/>
    </location>
</feature>
<feature type="compositionally biased region" description="Pro residues" evidence="1">
    <location>
        <begin position="71"/>
        <end position="88"/>
    </location>
</feature>
<evidence type="ECO:0000256" key="1">
    <source>
        <dbReference type="SAM" id="MobiDB-lite"/>
    </source>
</evidence>
<gene>
    <name evidence="2" type="ORF">PLEPLA_LOCUS13209</name>
</gene>
<accession>A0A9N7U7U5</accession>
<keyword evidence="3" id="KW-1185">Reference proteome</keyword>
<dbReference type="Proteomes" id="UP001153269">
    <property type="component" value="Unassembled WGS sequence"/>
</dbReference>